<evidence type="ECO:0000256" key="2">
    <source>
        <dbReference type="SAM" id="Phobius"/>
    </source>
</evidence>
<keyword evidence="2" id="KW-0472">Membrane</keyword>
<feature type="signal peptide" evidence="3">
    <location>
        <begin position="1"/>
        <end position="25"/>
    </location>
</feature>
<evidence type="ECO:0000313" key="4">
    <source>
        <dbReference type="EMBL" id="GMI42351.1"/>
    </source>
</evidence>
<evidence type="ECO:0000313" key="5">
    <source>
        <dbReference type="Proteomes" id="UP001165065"/>
    </source>
</evidence>
<keyword evidence="2" id="KW-0812">Transmembrane</keyword>
<feature type="compositionally biased region" description="Basic residues" evidence="1">
    <location>
        <begin position="128"/>
        <end position="150"/>
    </location>
</feature>
<keyword evidence="2" id="KW-1133">Transmembrane helix</keyword>
<feature type="compositionally biased region" description="Basic and acidic residues" evidence="1">
    <location>
        <begin position="105"/>
        <end position="127"/>
    </location>
</feature>
<organism evidence="4 5">
    <name type="scientific">Triparma columacea</name>
    <dbReference type="NCBI Taxonomy" id="722753"/>
    <lineage>
        <taxon>Eukaryota</taxon>
        <taxon>Sar</taxon>
        <taxon>Stramenopiles</taxon>
        <taxon>Ochrophyta</taxon>
        <taxon>Bolidophyceae</taxon>
        <taxon>Parmales</taxon>
        <taxon>Triparmaceae</taxon>
        <taxon>Triparma</taxon>
    </lineage>
</organism>
<dbReference type="AlphaFoldDB" id="A0A9W7L9W7"/>
<dbReference type="Proteomes" id="UP001165065">
    <property type="component" value="Unassembled WGS sequence"/>
</dbReference>
<name>A0A9W7L9W7_9STRA</name>
<feature type="chain" id="PRO_5040879001" evidence="3">
    <location>
        <begin position="26"/>
        <end position="193"/>
    </location>
</feature>
<feature type="region of interest" description="Disordered" evidence="1">
    <location>
        <begin position="105"/>
        <end position="158"/>
    </location>
</feature>
<keyword evidence="5" id="KW-1185">Reference proteome</keyword>
<feature type="transmembrane region" description="Helical" evidence="2">
    <location>
        <begin position="167"/>
        <end position="187"/>
    </location>
</feature>
<dbReference type="OrthoDB" id="199686at2759"/>
<gene>
    <name evidence="4" type="ORF">TrCOL_g8859</name>
</gene>
<dbReference type="EMBL" id="BRYA01000170">
    <property type="protein sequence ID" value="GMI42351.1"/>
    <property type="molecule type" value="Genomic_DNA"/>
</dbReference>
<evidence type="ECO:0000256" key="1">
    <source>
        <dbReference type="SAM" id="MobiDB-lite"/>
    </source>
</evidence>
<evidence type="ECO:0000256" key="3">
    <source>
        <dbReference type="SAM" id="SignalP"/>
    </source>
</evidence>
<protein>
    <submittedName>
        <fullName evidence="4">Uncharacterized protein</fullName>
    </submittedName>
</protein>
<proteinExistence type="predicted"/>
<reference evidence="5" key="1">
    <citation type="journal article" date="2023" name="Commun. Biol.">
        <title>Genome analysis of Parmales, the sister group of diatoms, reveals the evolutionary specialization of diatoms from phago-mixotrophs to photoautotrophs.</title>
        <authorList>
            <person name="Ban H."/>
            <person name="Sato S."/>
            <person name="Yoshikawa S."/>
            <person name="Yamada K."/>
            <person name="Nakamura Y."/>
            <person name="Ichinomiya M."/>
            <person name="Sato N."/>
            <person name="Blanc-Mathieu R."/>
            <person name="Endo H."/>
            <person name="Kuwata A."/>
            <person name="Ogata H."/>
        </authorList>
    </citation>
    <scope>NUCLEOTIDE SEQUENCE [LARGE SCALE GENOMIC DNA]</scope>
</reference>
<sequence length="193" mass="21002">MVQIPAHVLSFSVLLAPALVYSAYAYKQGTGEENLELERRLRQDYKKHQSNPTTQATRAATISRLKMMHSDDAGAQEELSRALRGGKNSLREIKSLNRTPLVVAKAKEETGEGKEGEDGGGRVDNQKNKKKTKKKIRQIRRRLTSSRGGKRAGSDIEREGMGVTETVAIVGIVGTVMLGVGMGLGALMGQGRK</sequence>
<comment type="caution">
    <text evidence="4">The sequence shown here is derived from an EMBL/GenBank/DDBJ whole genome shotgun (WGS) entry which is preliminary data.</text>
</comment>
<keyword evidence="3" id="KW-0732">Signal</keyword>
<accession>A0A9W7L9W7</accession>